<keyword evidence="2" id="KW-0456">Lyase</keyword>
<accession>A0ABU0M0G1</accession>
<protein>
    <recommendedName>
        <fullName evidence="3">Alginate lyase domain-containing protein</fullName>
    </recommendedName>
</protein>
<dbReference type="Proteomes" id="UP001223743">
    <property type="component" value="Unassembled WGS sequence"/>
</dbReference>
<comment type="caution">
    <text evidence="4">The sequence shown here is derived from an EMBL/GenBank/DDBJ whole genome shotgun (WGS) entry which is preliminary data.</text>
</comment>
<evidence type="ECO:0000256" key="2">
    <source>
        <dbReference type="ARBA" id="ARBA00023239"/>
    </source>
</evidence>
<gene>
    <name evidence="4" type="ORF">QO015_000049</name>
</gene>
<name>A0ABU0M0G1_9HYPH</name>
<evidence type="ECO:0000313" key="4">
    <source>
        <dbReference type="EMBL" id="MDQ0514436.1"/>
    </source>
</evidence>
<dbReference type="RefSeq" id="WP_266282242.1">
    <property type="nucleotide sequence ID" value="NZ_JAPKNF010000001.1"/>
</dbReference>
<evidence type="ECO:0000256" key="1">
    <source>
        <dbReference type="ARBA" id="ARBA00022729"/>
    </source>
</evidence>
<keyword evidence="5" id="KW-1185">Reference proteome</keyword>
<dbReference type="InterPro" id="IPR008397">
    <property type="entry name" value="Alginate_lyase_dom"/>
</dbReference>
<dbReference type="EMBL" id="JAUSWJ010000001">
    <property type="protein sequence ID" value="MDQ0514436.1"/>
    <property type="molecule type" value="Genomic_DNA"/>
</dbReference>
<keyword evidence="1" id="KW-0732">Signal</keyword>
<reference evidence="4 5" key="1">
    <citation type="submission" date="2023-07" db="EMBL/GenBank/DDBJ databases">
        <title>Genomic Encyclopedia of Type Strains, Phase IV (KMG-IV): sequencing the most valuable type-strain genomes for metagenomic binning, comparative biology and taxonomic classification.</title>
        <authorList>
            <person name="Goeker M."/>
        </authorList>
    </citation>
    <scope>NUCLEOTIDE SEQUENCE [LARGE SCALE GENOMIC DNA]</scope>
    <source>
        <strain evidence="4 5">B1-1</strain>
    </source>
</reference>
<dbReference type="Pfam" id="PF05426">
    <property type="entry name" value="Alginate_lyase"/>
    <property type="match status" value="1"/>
</dbReference>
<evidence type="ECO:0000313" key="5">
    <source>
        <dbReference type="Proteomes" id="UP001223743"/>
    </source>
</evidence>
<organism evidence="4 5">
    <name type="scientific">Kaistia geumhonensis</name>
    <dbReference type="NCBI Taxonomy" id="410839"/>
    <lineage>
        <taxon>Bacteria</taxon>
        <taxon>Pseudomonadati</taxon>
        <taxon>Pseudomonadota</taxon>
        <taxon>Alphaproteobacteria</taxon>
        <taxon>Hyphomicrobiales</taxon>
        <taxon>Kaistiaceae</taxon>
        <taxon>Kaistia</taxon>
    </lineage>
</organism>
<sequence length="726" mass="79692">MSATSDDRVRPQRPGRDGRIGSLLRMALSEGGIRLGLRHPPRFALYRILGNDLPPRHSAGQTLTNVRFILDHEPEFANCTKHWVLNRITDPAVEADLVALLTERGQDFFRIPFEPDAYAGCGWDVGALRDEDFLAALGEDEGEHNWRIAYRLRLAKNLYAMNNNGARNAALDRGRAIADVVLPFDGNIFLTEDVFAELAQAVRRDPRLRYLVVPMVRIGDQPERLLGEGIPHDATEEPQIGLHRLALGRFDDRLGYGLRPKVDLLTRLKVDHPAVMGPIDRWDLDEIAAPADASRHLVVGRVARLPSGTAGLEVGEGARVDRWRARNAGIIDKLDGLDRALIAARHSEGPILFDAEAIERVAAGEPGTVAGALKAAIVAAAEAAMVAGTMSVLDKTAIAQSGDPHDYHSRAPYSWPDPAKTDGRPYLYRDGERVAEAQSGHPAIEAFDRDRLRHMFAGTVSAALAGAVTGLPLYSDFAAAFVRRWFLDPATAMNPHFAYAQVRPGHDGDRGQGAGLIEWRRVGALLDAIRLLAASGHLSAGEIAALRTWFGAFADWMRSSPQGREARVSRNNIGTYYDTEMLAISLFIGDFDETVRCFRRLSVRANAQFARDGAQPLEERRTLPLHYTAFNLLGWAEAEAIARRLGLEAQLACEDRRRAAVDGAVAGMALADAKVDPNLLRILAVLRAVDRWETLAERASILIATDDFLPFWALIDPRILGAAEGE</sequence>
<dbReference type="Gene3D" id="1.50.10.100">
    <property type="entry name" value="Chondroitin AC/alginate lyase"/>
    <property type="match status" value="1"/>
</dbReference>
<dbReference type="SUPFAM" id="SSF48230">
    <property type="entry name" value="Chondroitin AC/alginate lyase"/>
    <property type="match status" value="1"/>
</dbReference>
<evidence type="ECO:0000259" key="3">
    <source>
        <dbReference type="Pfam" id="PF05426"/>
    </source>
</evidence>
<feature type="domain" description="Alginate lyase" evidence="3">
    <location>
        <begin position="394"/>
        <end position="666"/>
    </location>
</feature>
<proteinExistence type="predicted"/>
<dbReference type="InterPro" id="IPR008929">
    <property type="entry name" value="Chondroitin_lyas"/>
</dbReference>